<dbReference type="EMBL" id="JH659330">
    <property type="protein sequence ID" value="EXK45229.1"/>
    <property type="molecule type" value="Genomic_DNA"/>
</dbReference>
<organism evidence="1">
    <name type="scientific">Fusarium oxysporum f. sp. melonis 26406</name>
    <dbReference type="NCBI Taxonomy" id="1089452"/>
    <lineage>
        <taxon>Eukaryota</taxon>
        <taxon>Fungi</taxon>
        <taxon>Dikarya</taxon>
        <taxon>Ascomycota</taxon>
        <taxon>Pezizomycotina</taxon>
        <taxon>Sordariomycetes</taxon>
        <taxon>Hypocreomycetidae</taxon>
        <taxon>Hypocreales</taxon>
        <taxon>Nectriaceae</taxon>
        <taxon>Fusarium</taxon>
        <taxon>Fusarium oxysporum species complex</taxon>
    </lineage>
</organism>
<reference evidence="1" key="1">
    <citation type="submission" date="2012-04" db="EMBL/GenBank/DDBJ databases">
        <title>The Genome Sequence of Fusarium oxysporum melonis.</title>
        <authorList>
            <consortium name="The Broad Institute Genome Sequencing Platform"/>
            <person name="Ma L.-J."/>
            <person name="Gale L.R."/>
            <person name="Schwartz D.C."/>
            <person name="Zhou S."/>
            <person name="Corby-Kistler H."/>
            <person name="Young S.K."/>
            <person name="Zeng Q."/>
            <person name="Gargeya S."/>
            <person name="Fitzgerald M."/>
            <person name="Haas B."/>
            <person name="Abouelleil A."/>
            <person name="Alvarado L."/>
            <person name="Arachchi H.M."/>
            <person name="Berlin A."/>
            <person name="Brown A."/>
            <person name="Chapman S.B."/>
            <person name="Chen Z."/>
            <person name="Dunbar C."/>
            <person name="Freedman E."/>
            <person name="Gearin G."/>
            <person name="Goldberg J."/>
            <person name="Griggs A."/>
            <person name="Gujja S."/>
            <person name="Heiman D."/>
            <person name="Howarth C."/>
            <person name="Larson L."/>
            <person name="Lui A."/>
            <person name="MacDonald P.J.P."/>
            <person name="Montmayeur A."/>
            <person name="Murphy C."/>
            <person name="Neiman D."/>
            <person name="Pearson M."/>
            <person name="Priest M."/>
            <person name="Roberts A."/>
            <person name="Saif S."/>
            <person name="Shea T."/>
            <person name="Shenoy N."/>
            <person name="Sisk P."/>
            <person name="Stolte C."/>
            <person name="Sykes S."/>
            <person name="Wortman J."/>
            <person name="Nusbaum C."/>
            <person name="Birren B."/>
        </authorList>
    </citation>
    <scope>NUCLEOTIDE SEQUENCE</scope>
    <source>
        <strain evidence="1">26406</strain>
    </source>
</reference>
<evidence type="ECO:0000313" key="1">
    <source>
        <dbReference type="EMBL" id="EXK45229.1"/>
    </source>
</evidence>
<gene>
    <name evidence="1" type="ORF">FOMG_03737</name>
</gene>
<name>X0AM23_FUSOX</name>
<reference evidence="1" key="2">
    <citation type="submission" date="2012-05" db="EMBL/GenBank/DDBJ databases">
        <title>Annotation of the Genome Sequence of Fusarium oxysporum f. sp. melonis 26406.</title>
        <authorList>
            <consortium name="The Broad Institute Genomics Platform"/>
            <person name="Ma L.-J."/>
            <person name="Corby-Kistler H."/>
            <person name="Broz K."/>
            <person name="Gale L.R."/>
            <person name="Jonkers W."/>
            <person name="O'Donnell K."/>
            <person name="Ploetz R."/>
            <person name="Steinberg C."/>
            <person name="Schwartz D.C."/>
            <person name="VanEtten H."/>
            <person name="Zhou S."/>
            <person name="Young S.K."/>
            <person name="Zeng Q."/>
            <person name="Gargeya S."/>
            <person name="Fitzgerald M."/>
            <person name="Abouelleil A."/>
            <person name="Alvarado L."/>
            <person name="Chapman S.B."/>
            <person name="Gainer-Dewar J."/>
            <person name="Goldberg J."/>
            <person name="Griggs A."/>
            <person name="Gujja S."/>
            <person name="Hansen M."/>
            <person name="Howarth C."/>
            <person name="Imamovic A."/>
            <person name="Ireland A."/>
            <person name="Larimer J."/>
            <person name="McCowan C."/>
            <person name="Murphy C."/>
            <person name="Pearson M."/>
            <person name="Poon T.W."/>
            <person name="Priest M."/>
            <person name="Roberts A."/>
            <person name="Saif S."/>
            <person name="Shea T."/>
            <person name="Sykes S."/>
            <person name="Wortman J."/>
            <person name="Nusbaum C."/>
            <person name="Birren B."/>
        </authorList>
    </citation>
    <scope>NUCLEOTIDE SEQUENCE</scope>
    <source>
        <strain evidence="1">26406</strain>
    </source>
</reference>
<dbReference type="AlphaFoldDB" id="X0AM23"/>
<dbReference type="Proteomes" id="UP000030703">
    <property type="component" value="Unassembled WGS sequence"/>
</dbReference>
<proteinExistence type="predicted"/>
<accession>X0AM23</accession>
<dbReference type="VEuPathDB" id="FungiDB:FOMG_03737"/>
<protein>
    <submittedName>
        <fullName evidence="1">Uncharacterized protein</fullName>
    </submittedName>
</protein>
<dbReference type="OrthoDB" id="5029363at2759"/>
<dbReference type="HOGENOM" id="CLU_2497961_0_0_1"/>
<sequence>MEHRTLTRPGVSMQAKNLEEAPFRSRSQIFLSTKKLEKNVLQLPLVGACPGVSRDGCLVRYVSSRRGCHTVRTPKAVGLQCRVVGDLFLRGPATEKCA</sequence>